<feature type="region of interest" description="Disordered" evidence="1">
    <location>
        <begin position="373"/>
        <end position="432"/>
    </location>
</feature>
<dbReference type="VEuPathDB" id="FungiDB:PC9H_004291"/>
<feature type="region of interest" description="Disordered" evidence="1">
    <location>
        <begin position="1"/>
        <end position="21"/>
    </location>
</feature>
<feature type="domain" description="Fungal-type protein kinase" evidence="2">
    <location>
        <begin position="413"/>
        <end position="654"/>
    </location>
</feature>
<evidence type="ECO:0000259" key="2">
    <source>
        <dbReference type="Pfam" id="PF17667"/>
    </source>
</evidence>
<proteinExistence type="predicted"/>
<dbReference type="InterPro" id="IPR011009">
    <property type="entry name" value="Kinase-like_dom_sf"/>
</dbReference>
<dbReference type="GeneID" id="59374109"/>
<dbReference type="InterPro" id="IPR040976">
    <property type="entry name" value="Pkinase_fungal"/>
</dbReference>
<comment type="caution">
    <text evidence="3">The sequence shown here is derived from an EMBL/GenBank/DDBJ whole genome shotgun (WGS) entry which is preliminary data.</text>
</comment>
<keyword evidence="4" id="KW-1185">Reference proteome</keyword>
<dbReference type="OrthoDB" id="5584477at2759"/>
<dbReference type="EMBL" id="JACETU010000002">
    <property type="protein sequence ID" value="KAF7437452.1"/>
    <property type="molecule type" value="Genomic_DNA"/>
</dbReference>
<evidence type="ECO:0000256" key="1">
    <source>
        <dbReference type="SAM" id="MobiDB-lite"/>
    </source>
</evidence>
<dbReference type="Proteomes" id="UP000623687">
    <property type="component" value="Unassembled WGS sequence"/>
</dbReference>
<feature type="domain" description="Fungal-type protein kinase" evidence="2">
    <location>
        <begin position="196"/>
        <end position="334"/>
    </location>
</feature>
<protein>
    <recommendedName>
        <fullName evidence="2">Fungal-type protein kinase domain-containing protein</fullName>
    </recommendedName>
</protein>
<dbReference type="AlphaFoldDB" id="A0A8H7DW31"/>
<dbReference type="RefSeq" id="XP_036635351.1">
    <property type="nucleotide sequence ID" value="XM_036773878.1"/>
</dbReference>
<reference evidence="3" key="1">
    <citation type="submission" date="2019-07" db="EMBL/GenBank/DDBJ databases">
        <authorList>
            <person name="Palmer J.M."/>
        </authorList>
    </citation>
    <scope>NUCLEOTIDE SEQUENCE</scope>
    <source>
        <strain evidence="3">PC9</strain>
    </source>
</reference>
<dbReference type="SUPFAM" id="SSF56112">
    <property type="entry name" value="Protein kinase-like (PK-like)"/>
    <property type="match status" value="1"/>
</dbReference>
<gene>
    <name evidence="3" type="ORF">PC9H_004291</name>
</gene>
<evidence type="ECO:0000313" key="3">
    <source>
        <dbReference type="EMBL" id="KAF7437452.1"/>
    </source>
</evidence>
<name>A0A8H7DW31_PLEOS</name>
<feature type="compositionally biased region" description="Acidic residues" evidence="1">
    <location>
        <begin position="373"/>
        <end position="416"/>
    </location>
</feature>
<evidence type="ECO:0000313" key="4">
    <source>
        <dbReference type="Proteomes" id="UP000623687"/>
    </source>
</evidence>
<sequence length="778" mass="87922">MTGSKKRRNPDTPPSTPPKRARQFFVEQHTPYNLKSNVHSPHTQSMSTNQVLQKQRTQKELENILLQELQYVTYEGTWVSNHFCPAPAQMVEQVIAHLGKVDLWKPSTKDVLNVARMKTWPRKRSGETKFYEPFTTLLNKIVESLAACYPSEYKHSYLRYVRFKGYAKTMQESVSGEFVLKPDIVGVTKWLLNKGRASWYSTVLAGEVKSSWKELVPQAGTYARCLFAASDHRIFIPILALDHSTSTFRLLFYHRSGVLATHDMALRTASGFKDFVSTIVGMWLWREPSQVGYVPTQLPTYLSFNNIKYFIHNVVCRRQAIRGRVTTVYVVDREEPPPGATRYLAVAQAECGGREWKCLNPFDYHDEQHEALEFDEGSDEEDSDEEDSDEEDSDEEDSDKEESDKEDSDKEESDKEESDKEGGGAESQDDDGVVTTQELLLHGGIPESFIVKCSHQLPGRTTELEVFSAVQGFIGIPDVIAEYDALCFVIPADKTPSPWSVLTDTESDILPYESRVHKHTLIASIGQRLTADLTFRQVGYALLHAMIGHCALFTEGGYLHRDISNGNIVRLVESSRSDWKIPPILHGLVTSNECSAVLIDGDVAKKWGSPAQASDRSGTLPFISAGLTDAWAKRRAIVQTPIDDLESFVWVLLYDSLAWTPANERTTTENDWWGKINQDTLSSLADFKRLLLEVDWGSRMADIEDDLSGILALFQPLLHAWFLQSTRFAAAHRQLLREQSDENKFTQLYDDAYKAFTSVGLEKCAALPDIPIKSVHKQ</sequence>
<dbReference type="PANTHER" id="PTHR38248:SF2">
    <property type="entry name" value="FUNK1 11"/>
    <property type="match status" value="1"/>
</dbReference>
<dbReference type="PANTHER" id="PTHR38248">
    <property type="entry name" value="FUNK1 6"/>
    <property type="match status" value="1"/>
</dbReference>
<accession>A0A8H7DW31</accession>
<dbReference type="Pfam" id="PF17667">
    <property type="entry name" value="Pkinase_fungal"/>
    <property type="match status" value="2"/>
</dbReference>
<organism evidence="3 4">
    <name type="scientific">Pleurotus ostreatus</name>
    <name type="common">Oyster mushroom</name>
    <name type="synonym">White-rot fungus</name>
    <dbReference type="NCBI Taxonomy" id="5322"/>
    <lineage>
        <taxon>Eukaryota</taxon>
        <taxon>Fungi</taxon>
        <taxon>Dikarya</taxon>
        <taxon>Basidiomycota</taxon>
        <taxon>Agaricomycotina</taxon>
        <taxon>Agaricomycetes</taxon>
        <taxon>Agaricomycetidae</taxon>
        <taxon>Agaricales</taxon>
        <taxon>Pleurotineae</taxon>
        <taxon>Pleurotaceae</taxon>
        <taxon>Pleurotus</taxon>
    </lineage>
</organism>